<name>A0A2V2FXE1_9FIRM</name>
<dbReference type="NCBIfam" id="TIGR01509">
    <property type="entry name" value="HAD-SF-IA-v3"/>
    <property type="match status" value="1"/>
</dbReference>
<dbReference type="RefSeq" id="WP_022937762.1">
    <property type="nucleotide sequence ID" value="NZ_CABKRQ010000003.1"/>
</dbReference>
<dbReference type="InterPro" id="IPR041492">
    <property type="entry name" value="HAD_2"/>
</dbReference>
<reference evidence="1 2" key="1">
    <citation type="submission" date="2018-05" db="EMBL/GenBank/DDBJ databases">
        <title>Genomic Encyclopedia of Type Strains, Phase IV (KMG-IV): sequencing the most valuable type-strain genomes for metagenomic binning, comparative biology and taxonomic classification.</title>
        <authorList>
            <person name="Goeker M."/>
        </authorList>
    </citation>
    <scope>NUCLEOTIDE SEQUENCE [LARGE SCALE GENOMIC DNA]</scope>
    <source>
        <strain evidence="1 2">JC118</strain>
    </source>
</reference>
<proteinExistence type="predicted"/>
<dbReference type="InterPro" id="IPR036412">
    <property type="entry name" value="HAD-like_sf"/>
</dbReference>
<dbReference type="AlphaFoldDB" id="A0A2V2FXE1"/>
<dbReference type="SUPFAM" id="SSF56784">
    <property type="entry name" value="HAD-like"/>
    <property type="match status" value="1"/>
</dbReference>
<dbReference type="Pfam" id="PF13419">
    <property type="entry name" value="HAD_2"/>
    <property type="match status" value="1"/>
</dbReference>
<dbReference type="GO" id="GO:0016791">
    <property type="term" value="F:phosphatase activity"/>
    <property type="evidence" value="ECO:0007669"/>
    <property type="project" value="TreeGrafter"/>
</dbReference>
<dbReference type="Gene3D" id="3.40.50.1000">
    <property type="entry name" value="HAD superfamily/HAD-like"/>
    <property type="match status" value="1"/>
</dbReference>
<gene>
    <name evidence="1" type="ORF">DES51_12138</name>
</gene>
<dbReference type="InterPro" id="IPR023214">
    <property type="entry name" value="HAD_sf"/>
</dbReference>
<comment type="caution">
    <text evidence="1">The sequence shown here is derived from an EMBL/GenBank/DDBJ whole genome shotgun (WGS) entry which is preliminary data.</text>
</comment>
<dbReference type="SFLD" id="SFLDS00003">
    <property type="entry name" value="Haloacid_Dehalogenase"/>
    <property type="match status" value="1"/>
</dbReference>
<dbReference type="PANTHER" id="PTHR18901:SF38">
    <property type="entry name" value="PSEUDOURIDINE-5'-PHOSPHATASE"/>
    <property type="match status" value="1"/>
</dbReference>
<dbReference type="STRING" id="1034346.GCA_000313565_01459"/>
<evidence type="ECO:0000313" key="1">
    <source>
        <dbReference type="EMBL" id="PXX75055.1"/>
    </source>
</evidence>
<dbReference type="Gene3D" id="1.10.150.240">
    <property type="entry name" value="Putative phosphatase, domain 2"/>
    <property type="match status" value="1"/>
</dbReference>
<keyword evidence="1" id="KW-0378">Hydrolase</keyword>
<keyword evidence="2" id="KW-1185">Reference proteome</keyword>
<accession>A0A2V2FXE1</accession>
<dbReference type="InterPro" id="IPR006439">
    <property type="entry name" value="HAD-SF_hydro_IA"/>
</dbReference>
<dbReference type="OrthoDB" id="9797743at2"/>
<dbReference type="EMBL" id="QJKH01000021">
    <property type="protein sequence ID" value="PXX75055.1"/>
    <property type="molecule type" value="Genomic_DNA"/>
</dbReference>
<evidence type="ECO:0000313" key="2">
    <source>
        <dbReference type="Proteomes" id="UP000247612"/>
    </source>
</evidence>
<dbReference type="PANTHER" id="PTHR18901">
    <property type="entry name" value="2-DEOXYGLUCOSE-6-PHOSPHATE PHOSPHATASE 2"/>
    <property type="match status" value="1"/>
</dbReference>
<protein>
    <submittedName>
        <fullName evidence="1">HAD superfamily hydrolase (TIGR01509 family)</fullName>
    </submittedName>
</protein>
<dbReference type="InterPro" id="IPR023198">
    <property type="entry name" value="PGP-like_dom2"/>
</dbReference>
<organism evidence="1 2">
    <name type="scientific">Dielma fastidiosa</name>
    <dbReference type="NCBI Taxonomy" id="1034346"/>
    <lineage>
        <taxon>Bacteria</taxon>
        <taxon>Bacillati</taxon>
        <taxon>Bacillota</taxon>
        <taxon>Erysipelotrichia</taxon>
        <taxon>Erysipelotrichales</taxon>
        <taxon>Erysipelotrichaceae</taxon>
        <taxon>Dielma</taxon>
    </lineage>
</organism>
<dbReference type="CDD" id="cd07505">
    <property type="entry name" value="HAD_BPGM-like"/>
    <property type="match status" value="1"/>
</dbReference>
<sequence length="211" mass="24204">MSFLHIFDMDGTLLDSMHLWRDIDHRYLAMHHITYTDEQLDVIKNMTNRECADYFIKTFHIDKAPAVMMAEWAAMAKASYEHELQLKPFAADYLKLIHQRQDRMIVATSCDVQFASAALKRLHVLHYFERIITTHELGIGKDKSAFFTQCAKLMNAEPNMCIVYDDLNTAICSAAAAGMQTIGVYDASSHDDQHLLKENAARLIKSFKELL</sequence>
<dbReference type="SFLD" id="SFLDG01129">
    <property type="entry name" value="C1.5:_HAD__Beta-PGM__Phosphata"/>
    <property type="match status" value="1"/>
</dbReference>
<dbReference type="Proteomes" id="UP000247612">
    <property type="component" value="Unassembled WGS sequence"/>
</dbReference>